<organism evidence="1 2">
    <name type="scientific">Citricoccus parietis</name>
    <dbReference type="NCBI Taxonomy" id="592307"/>
    <lineage>
        <taxon>Bacteria</taxon>
        <taxon>Bacillati</taxon>
        <taxon>Actinomycetota</taxon>
        <taxon>Actinomycetes</taxon>
        <taxon>Micrococcales</taxon>
        <taxon>Micrococcaceae</taxon>
        <taxon>Citricoccus</taxon>
    </lineage>
</organism>
<dbReference type="Proteomes" id="UP001589575">
    <property type="component" value="Unassembled WGS sequence"/>
</dbReference>
<accession>A0ABV5FTP4</accession>
<protein>
    <submittedName>
        <fullName evidence="1">L-aspartate oxidase</fullName>
    </submittedName>
</protein>
<reference evidence="1 2" key="1">
    <citation type="submission" date="2024-09" db="EMBL/GenBank/DDBJ databases">
        <authorList>
            <person name="Sun Q."/>
            <person name="Mori K."/>
        </authorList>
    </citation>
    <scope>NUCLEOTIDE SEQUENCE [LARGE SCALE GENOMIC DNA]</scope>
    <source>
        <strain evidence="1 2">CCM 7609</strain>
    </source>
</reference>
<name>A0ABV5FTP4_9MICC</name>
<gene>
    <name evidence="1" type="ORF">ACFFX0_01990</name>
</gene>
<dbReference type="Pfam" id="PF00890">
    <property type="entry name" value="FAD_binding_2"/>
    <property type="match status" value="1"/>
</dbReference>
<dbReference type="Gene3D" id="3.90.700.10">
    <property type="entry name" value="Succinate dehydrogenase/fumarate reductase flavoprotein, catalytic domain"/>
    <property type="match status" value="1"/>
</dbReference>
<dbReference type="SUPFAM" id="SSF51905">
    <property type="entry name" value="FAD/NAD(P)-binding domain"/>
    <property type="match status" value="1"/>
</dbReference>
<dbReference type="InterPro" id="IPR003953">
    <property type="entry name" value="FAD-dep_OxRdtase_2_FAD-bd"/>
</dbReference>
<dbReference type="EMBL" id="JBHMFI010000001">
    <property type="protein sequence ID" value="MFB9070029.1"/>
    <property type="molecule type" value="Genomic_DNA"/>
</dbReference>
<dbReference type="SUPFAM" id="SSF56425">
    <property type="entry name" value="Succinate dehydrogenase/fumarate reductase flavoprotein, catalytic domain"/>
    <property type="match status" value="1"/>
</dbReference>
<dbReference type="PRINTS" id="PR00368">
    <property type="entry name" value="FADPNR"/>
</dbReference>
<dbReference type="InterPro" id="IPR036188">
    <property type="entry name" value="FAD/NAD-bd_sf"/>
</dbReference>
<dbReference type="PIRSF" id="PIRSF000171">
    <property type="entry name" value="SDHA_APRA_LASPO"/>
    <property type="match status" value="1"/>
</dbReference>
<dbReference type="PANTHER" id="PTHR11632:SF51">
    <property type="entry name" value="SUCCINATE DEHYDROGENASE [UBIQUINONE] FLAVOPROTEIN SUBUNIT, MITOCHONDRIAL"/>
    <property type="match status" value="1"/>
</dbReference>
<dbReference type="Gene3D" id="3.50.50.60">
    <property type="entry name" value="FAD/NAD(P)-binding domain"/>
    <property type="match status" value="1"/>
</dbReference>
<dbReference type="PRINTS" id="PR00411">
    <property type="entry name" value="PNDRDTASEI"/>
</dbReference>
<dbReference type="InterPro" id="IPR037099">
    <property type="entry name" value="Fum_R/Succ_DH_flav-like_C_sf"/>
</dbReference>
<dbReference type="SUPFAM" id="SSF46977">
    <property type="entry name" value="Succinate dehydrogenase/fumarate reductase flavoprotein C-terminal domain"/>
    <property type="match status" value="1"/>
</dbReference>
<keyword evidence="2" id="KW-1185">Reference proteome</keyword>
<dbReference type="Gene3D" id="1.20.58.100">
    <property type="entry name" value="Fumarate reductase/succinate dehydrogenase flavoprotein-like, C-terminal domain"/>
    <property type="match status" value="1"/>
</dbReference>
<comment type="caution">
    <text evidence="1">The sequence shown here is derived from an EMBL/GenBank/DDBJ whole genome shotgun (WGS) entry which is preliminary data.</text>
</comment>
<sequence>MTSTARLTAPPTARPTGRPTAVAEHQISTTVLVIGTGGSGLRAAIEVAEQGVDVLAVGKRPRQDAHTSLAAGGINAALGTMDAEDSWQQHAADTIKESYHLANPHTAEIVARGAAQGIADLDRYGMAFAREEDGRISQRFFGAHTYRRTAFAGDYTGLEIQRTLVNRAEQLEVPILDTVYITRLLVRDNVVFGAYGFDVQDGTRYLIHADSVILAAGGHNRIWRRTSSRRDENTGDSFRLAVEAGARLRDPELVQFHPSGIIEPENAAGTLVSEAARGEGGILRNGRGERFMAAYDPERMELSTRDRVALAAYTEIHEGRGTANGGVWLDVSHLPRETIMTRLPRVYQTLLELQMLDITTDPIEIAPTAHYSMGGVWVRPEDHSTDVEGLYAIGEASSGLHGANRLGGNSLIELLVFGRIVGQAAVEHSAGLDAQRRSPEAVAAARAEIEELLDADGQENVRALQRAIRNTMTEHAGVVRSEAGLSAGLAELDSIEARLQDVGIHPDIAGYQDLAHAFDLKASALAARATLEAARERRETRGCHNRSDFPDTDPELQVNLVWSPTAGITREEIPPVPEEIAALIREVSQDGKLVE</sequence>
<proteinExistence type="predicted"/>
<dbReference type="InterPro" id="IPR027477">
    <property type="entry name" value="Succ_DH/fumarate_Rdtase_cat_sf"/>
</dbReference>
<dbReference type="PANTHER" id="PTHR11632">
    <property type="entry name" value="SUCCINATE DEHYDROGENASE 2 FLAVOPROTEIN SUBUNIT"/>
    <property type="match status" value="1"/>
</dbReference>
<dbReference type="InterPro" id="IPR030664">
    <property type="entry name" value="SdhA/FrdA/AprA"/>
</dbReference>
<dbReference type="InterPro" id="IPR015939">
    <property type="entry name" value="Fum_Rdtase/Succ_DH_flav-like_C"/>
</dbReference>
<dbReference type="Pfam" id="PF02910">
    <property type="entry name" value="Succ_DH_flav_C"/>
    <property type="match status" value="1"/>
</dbReference>
<evidence type="ECO:0000313" key="1">
    <source>
        <dbReference type="EMBL" id="MFB9070029.1"/>
    </source>
</evidence>
<evidence type="ECO:0000313" key="2">
    <source>
        <dbReference type="Proteomes" id="UP001589575"/>
    </source>
</evidence>